<evidence type="ECO:0000259" key="2">
    <source>
        <dbReference type="Pfam" id="PF16655"/>
    </source>
</evidence>
<dbReference type="PANTHER" id="PTHR43606:SF2">
    <property type="entry name" value="ALKALINE PHOSPHATASE FAMILY PROTEIN (AFU_ORTHOLOGUE AFUA_5G03860)"/>
    <property type="match status" value="1"/>
</dbReference>
<dbReference type="InterPro" id="IPR018946">
    <property type="entry name" value="PhoD-like_MPP"/>
</dbReference>
<evidence type="ECO:0000313" key="3">
    <source>
        <dbReference type="EMBL" id="SVA58663.1"/>
    </source>
</evidence>
<name>A0A381X363_9ZZZZ</name>
<dbReference type="Gene3D" id="2.60.40.380">
    <property type="entry name" value="Purple acid phosphatase-like, N-terminal"/>
    <property type="match status" value="1"/>
</dbReference>
<dbReference type="Pfam" id="PF16655">
    <property type="entry name" value="PhoD_N"/>
    <property type="match status" value="1"/>
</dbReference>
<evidence type="ECO:0000259" key="1">
    <source>
        <dbReference type="Pfam" id="PF09423"/>
    </source>
</evidence>
<gene>
    <name evidence="3" type="ORF">METZ01_LOCUS111517</name>
</gene>
<evidence type="ECO:0008006" key="4">
    <source>
        <dbReference type="Google" id="ProtNLM"/>
    </source>
</evidence>
<organism evidence="3">
    <name type="scientific">marine metagenome</name>
    <dbReference type="NCBI Taxonomy" id="408172"/>
    <lineage>
        <taxon>unclassified sequences</taxon>
        <taxon>metagenomes</taxon>
        <taxon>ecological metagenomes</taxon>
    </lineage>
</organism>
<dbReference type="EMBL" id="UINC01013603">
    <property type="protein sequence ID" value="SVA58663.1"/>
    <property type="molecule type" value="Genomic_DNA"/>
</dbReference>
<reference evidence="3" key="1">
    <citation type="submission" date="2018-05" db="EMBL/GenBank/DDBJ databases">
        <authorList>
            <person name="Lanie J.A."/>
            <person name="Ng W.-L."/>
            <person name="Kazmierczak K.M."/>
            <person name="Andrzejewski T.M."/>
            <person name="Davidsen T.M."/>
            <person name="Wayne K.J."/>
            <person name="Tettelin H."/>
            <person name="Glass J.I."/>
            <person name="Rusch D."/>
            <person name="Podicherti R."/>
            <person name="Tsui H.-C.T."/>
            <person name="Winkler M.E."/>
        </authorList>
    </citation>
    <scope>NUCLEOTIDE SEQUENCE</scope>
</reference>
<dbReference type="AlphaFoldDB" id="A0A381X363"/>
<accession>A0A381X363</accession>
<dbReference type="Gene3D" id="3.60.21.70">
    <property type="entry name" value="PhoD-like phosphatase"/>
    <property type="match status" value="1"/>
</dbReference>
<dbReference type="Pfam" id="PF09423">
    <property type="entry name" value="PhoD"/>
    <property type="match status" value="1"/>
</dbReference>
<dbReference type="InterPro" id="IPR038607">
    <property type="entry name" value="PhoD-like_sf"/>
</dbReference>
<dbReference type="InterPro" id="IPR029052">
    <property type="entry name" value="Metallo-depent_PP-like"/>
</dbReference>
<protein>
    <recommendedName>
        <fullName evidence="4">PhoD-like phosphatase metallophosphatase domain-containing protein</fullName>
    </recommendedName>
</protein>
<feature type="domain" description="PhoD-like phosphatase metallophosphatase" evidence="1">
    <location>
        <begin position="138"/>
        <end position="526"/>
    </location>
</feature>
<proteinExistence type="predicted"/>
<dbReference type="SUPFAM" id="SSF56300">
    <property type="entry name" value="Metallo-dependent phosphatases"/>
    <property type="match status" value="1"/>
</dbReference>
<dbReference type="InterPro" id="IPR052900">
    <property type="entry name" value="Phospholipid_Metab_Enz"/>
</dbReference>
<feature type="domain" description="Phospholipase D N-terminal" evidence="2">
    <location>
        <begin position="36"/>
        <end position="127"/>
    </location>
</feature>
<dbReference type="PANTHER" id="PTHR43606">
    <property type="entry name" value="PHOSPHATASE, PUTATIVE (AFU_ORTHOLOGUE AFUA_6G08710)-RELATED"/>
    <property type="match status" value="1"/>
</dbReference>
<sequence length="557" mass="63809">MDRRKFIKNAGYGLGLATLTPNIIATAKNTHGSFRHGLASGDPLHNQIILWTRVTPETDLPIKINWQMSHRPDFKHIVCQGETVTDRQRDYCVKVNAILPDGETPGTTYYYRFLTGNQSSGTGRTHTLPDQQIDKVKLAVVSCSKYTAGFFHVYKEIANRNDIDLVLHLGDYIYEFGMGVFGDEDAQALNRVVVPRYELNSLKDYRQRYAQHKSDPDSQAMLARHPLISIWDDHEISNDAWRLGAVNHSTDGSEGTFENRKKNAIKAYFEWMPIREPASDNSFIHRSFQIGDLVDLHMLDTRLIGRDQQLSYSNYTGLKTKQKPVHILNKTPKQFDSKQFHQDLLEPSRSILGANQEMWLERRLKTTNATWTVLGQQVMLAPQRWSITKDLIEQESSEDSQELNMAMQKQTIKPELTKNLDAWDGYPVARSRLYDMVAEHKKKLITLSGDTHFSSAHNLVAASGRLIGAEFGTTSVTSPSFWDDVKINKIELEKRQLDFNEGMQFLHLRNRGYLVVEIDREKTAGKWHLIDDVKTENYKVWLEQTLVLEGSKKDGLI</sequence>
<dbReference type="InterPro" id="IPR032093">
    <property type="entry name" value="PhoD_N"/>
</dbReference>
<dbReference type="CDD" id="cd07389">
    <property type="entry name" value="MPP_PhoD"/>
    <property type="match status" value="1"/>
</dbReference>